<accession>A0ABN1ZCV8</accession>
<keyword evidence="3 8" id="KW-0375">Hydrogen ion transport</keyword>
<evidence type="ECO:0000256" key="7">
    <source>
        <dbReference type="ARBA" id="ARBA00023310"/>
    </source>
</evidence>
<dbReference type="NCBIfam" id="TIGR01145">
    <property type="entry name" value="ATP_synt_delta"/>
    <property type="match status" value="1"/>
</dbReference>
<dbReference type="InterPro" id="IPR000711">
    <property type="entry name" value="ATPase_OSCP/dsu"/>
</dbReference>
<comment type="function">
    <text evidence="8">F(1)F(0) ATP synthase produces ATP from ADP in the presence of a proton or sodium gradient. F-type ATPases consist of two structural domains, F(1) containing the extramembraneous catalytic core and F(0) containing the membrane proton channel, linked together by a central stalk and a peripheral stalk. During catalysis, ATP synthesis in the catalytic domain of F(1) is coupled via a rotary mechanism of the central stalk subunits to proton translocation.</text>
</comment>
<dbReference type="EMBL" id="BAAAJX010000003">
    <property type="protein sequence ID" value="GAA1492457.1"/>
    <property type="molecule type" value="Genomic_DNA"/>
</dbReference>
<evidence type="ECO:0000313" key="10">
    <source>
        <dbReference type="Proteomes" id="UP001501742"/>
    </source>
</evidence>
<proteinExistence type="inferred from homology"/>
<evidence type="ECO:0000256" key="3">
    <source>
        <dbReference type="ARBA" id="ARBA00022781"/>
    </source>
</evidence>
<keyword evidence="8" id="KW-1003">Cell membrane</keyword>
<dbReference type="Pfam" id="PF00213">
    <property type="entry name" value="OSCP"/>
    <property type="match status" value="1"/>
</dbReference>
<dbReference type="NCBIfam" id="NF009967">
    <property type="entry name" value="PRK13430.1"/>
    <property type="match status" value="1"/>
</dbReference>
<dbReference type="RefSeq" id="WP_204607691.1">
    <property type="nucleotide sequence ID" value="NZ_BAAAJX010000003.1"/>
</dbReference>
<dbReference type="Proteomes" id="UP001501742">
    <property type="component" value="Unassembled WGS sequence"/>
</dbReference>
<keyword evidence="10" id="KW-1185">Reference proteome</keyword>
<keyword evidence="2 8" id="KW-0813">Transport</keyword>
<protein>
    <recommendedName>
        <fullName evidence="8">ATP synthase subunit delta</fullName>
    </recommendedName>
    <alternativeName>
        <fullName evidence="8">ATP synthase F(1) sector subunit delta</fullName>
    </alternativeName>
    <alternativeName>
        <fullName evidence="8">F-type ATPase subunit delta</fullName>
        <shortName evidence="8">F-ATPase subunit delta</shortName>
    </alternativeName>
</protein>
<keyword evidence="5 8" id="KW-0472">Membrane</keyword>
<dbReference type="InterPro" id="IPR020781">
    <property type="entry name" value="ATPase_OSCP/d_CS"/>
</dbReference>
<evidence type="ECO:0000256" key="1">
    <source>
        <dbReference type="ARBA" id="ARBA00004370"/>
    </source>
</evidence>
<organism evidence="9 10">
    <name type="scientific">Curtobacterium herbarum</name>
    <dbReference type="NCBI Taxonomy" id="150122"/>
    <lineage>
        <taxon>Bacteria</taxon>
        <taxon>Bacillati</taxon>
        <taxon>Actinomycetota</taxon>
        <taxon>Actinomycetes</taxon>
        <taxon>Micrococcales</taxon>
        <taxon>Microbacteriaceae</taxon>
        <taxon>Curtobacterium</taxon>
    </lineage>
</organism>
<comment type="similarity">
    <text evidence="8">Belongs to the ATPase delta chain family.</text>
</comment>
<dbReference type="PANTHER" id="PTHR11910">
    <property type="entry name" value="ATP SYNTHASE DELTA CHAIN"/>
    <property type="match status" value="1"/>
</dbReference>
<evidence type="ECO:0000256" key="8">
    <source>
        <dbReference type="HAMAP-Rule" id="MF_01416"/>
    </source>
</evidence>
<dbReference type="PROSITE" id="PS00389">
    <property type="entry name" value="ATPASE_DELTA"/>
    <property type="match status" value="1"/>
</dbReference>
<comment type="subcellular location">
    <subcellularLocation>
        <location evidence="8">Cell membrane</location>
        <topology evidence="8">Peripheral membrane protein</topology>
    </subcellularLocation>
    <subcellularLocation>
        <location evidence="1">Membrane</location>
    </subcellularLocation>
</comment>
<evidence type="ECO:0000256" key="6">
    <source>
        <dbReference type="ARBA" id="ARBA00023196"/>
    </source>
</evidence>
<evidence type="ECO:0000313" key="9">
    <source>
        <dbReference type="EMBL" id="GAA1492457.1"/>
    </source>
</evidence>
<evidence type="ECO:0000256" key="2">
    <source>
        <dbReference type="ARBA" id="ARBA00022448"/>
    </source>
</evidence>
<keyword evidence="4 8" id="KW-0406">Ion transport</keyword>
<dbReference type="PRINTS" id="PR00125">
    <property type="entry name" value="ATPASEDELTA"/>
</dbReference>
<keyword evidence="6 8" id="KW-0139">CF(1)</keyword>
<name>A0ABN1ZCV8_9MICO</name>
<dbReference type="HAMAP" id="MF_01416">
    <property type="entry name" value="ATP_synth_delta_bact"/>
    <property type="match status" value="1"/>
</dbReference>
<comment type="caution">
    <text evidence="9">The sequence shown here is derived from an EMBL/GenBank/DDBJ whole genome shotgun (WGS) entry which is preliminary data.</text>
</comment>
<reference evidence="9 10" key="1">
    <citation type="journal article" date="2019" name="Int. J. Syst. Evol. Microbiol.">
        <title>The Global Catalogue of Microorganisms (GCM) 10K type strain sequencing project: providing services to taxonomists for standard genome sequencing and annotation.</title>
        <authorList>
            <consortium name="The Broad Institute Genomics Platform"/>
            <consortium name="The Broad Institute Genome Sequencing Center for Infectious Disease"/>
            <person name="Wu L."/>
            <person name="Ma J."/>
        </authorList>
    </citation>
    <scope>NUCLEOTIDE SEQUENCE [LARGE SCALE GENOMIC DNA]</scope>
    <source>
        <strain evidence="9 10">JCM 12140</strain>
    </source>
</reference>
<evidence type="ECO:0000256" key="5">
    <source>
        <dbReference type="ARBA" id="ARBA00023136"/>
    </source>
</evidence>
<keyword evidence="7 8" id="KW-0066">ATP synthesis</keyword>
<gene>
    <name evidence="8" type="primary">atpH</name>
    <name evidence="9" type="ORF">GCM10009627_08030</name>
</gene>
<evidence type="ECO:0000256" key="4">
    <source>
        <dbReference type="ARBA" id="ARBA00023065"/>
    </source>
</evidence>
<comment type="function">
    <text evidence="8">This protein is part of the stalk that links CF(0) to CF(1). It either transmits conformational changes from CF(0) to CF(1) or is implicated in proton conduction.</text>
</comment>
<sequence length="264" mass="27341">MRSATREAMTSTRAVLAELGSAVDLGVGAEIFASGRAIARASQLLNLLADPTADTAGKKVLIDRVFAGQSDATRAVLTAVAGSRWSSQGDLLAGIEDAAVRAVAATVDQSTSIEAELFAFETAVRSDAGLELALGTKLGSADQKGSLAERLLAGKVSQQTITIVSNLVQQPRGRRIGEIVRDASRIVADQADKLVATVITATPLSDDQAARVARGIAQRYGRDITVNRVVDPSVIGGVRVQVGGDVIDGTVATRLADLRLQLAG</sequence>